<dbReference type="InterPro" id="IPR036691">
    <property type="entry name" value="Endo/exonu/phosph_ase_sf"/>
</dbReference>
<evidence type="ECO:0000313" key="2">
    <source>
        <dbReference type="Proteomes" id="UP000222542"/>
    </source>
</evidence>
<dbReference type="SUPFAM" id="SSF56219">
    <property type="entry name" value="DNase I-like"/>
    <property type="match status" value="1"/>
</dbReference>
<reference evidence="1 2" key="2">
    <citation type="journal article" date="2017" name="Genome Biol.">
        <title>New reference genome sequences of hot pepper reveal the massive evolution of plant disease-resistance genes by retroduplication.</title>
        <authorList>
            <person name="Kim S."/>
            <person name="Park J."/>
            <person name="Yeom S.I."/>
            <person name="Kim Y.M."/>
            <person name="Seo E."/>
            <person name="Kim K.T."/>
            <person name="Kim M.S."/>
            <person name="Lee J.M."/>
            <person name="Cheong K."/>
            <person name="Shin H.S."/>
            <person name="Kim S.B."/>
            <person name="Han K."/>
            <person name="Lee J."/>
            <person name="Park M."/>
            <person name="Lee H.A."/>
            <person name="Lee H.Y."/>
            <person name="Lee Y."/>
            <person name="Oh S."/>
            <person name="Lee J.H."/>
            <person name="Choi E."/>
            <person name="Choi E."/>
            <person name="Lee S.E."/>
            <person name="Jeon J."/>
            <person name="Kim H."/>
            <person name="Choi G."/>
            <person name="Song H."/>
            <person name="Lee J."/>
            <person name="Lee S.C."/>
            <person name="Kwon J.K."/>
            <person name="Lee H.Y."/>
            <person name="Koo N."/>
            <person name="Hong Y."/>
            <person name="Kim R.W."/>
            <person name="Kang W.H."/>
            <person name="Huh J.H."/>
            <person name="Kang B.C."/>
            <person name="Yang T.J."/>
            <person name="Lee Y.H."/>
            <person name="Bennetzen J.L."/>
            <person name="Choi D."/>
        </authorList>
    </citation>
    <scope>NUCLEOTIDE SEQUENCE [LARGE SCALE GENOMIC DNA]</scope>
    <source>
        <strain evidence="2">cv. CM334</strain>
    </source>
</reference>
<protein>
    <recommendedName>
        <fullName evidence="3">Endonuclease/exonuclease/phosphatase domain-containing protein</fullName>
    </recommendedName>
</protein>
<accession>A0A2G2YFL6</accession>
<gene>
    <name evidence="1" type="ORF">T459_27858</name>
</gene>
<keyword evidence="2" id="KW-1185">Reference proteome</keyword>
<proteinExistence type="predicted"/>
<dbReference type="Gene3D" id="3.60.10.10">
    <property type="entry name" value="Endonuclease/exonuclease/phosphatase"/>
    <property type="match status" value="1"/>
</dbReference>
<dbReference type="Gramene" id="PHT68371">
    <property type="protein sequence ID" value="PHT68371"/>
    <property type="gene ID" value="T459_27858"/>
</dbReference>
<sequence>MKSLTESFIRRVCVHARMCDYIPAWGSTTRMLFLWVNRKVEEVEVNGGKFMLAAQFRNIGSETEWGFEGIYGPVGEGSRESFGEELGDALRMWDIPWMLSGDFITNRFPNERTRGKVVSRVMEKFSKFIDYHSLVDLPLRGAFYTWSRSEDSSSRSRLNRFLVSTSLGELVCNVIQIPLLRLVSDHSPFLLDCNKGNRGRSPSRFENMWLRVDDFKDRVGSDGAAMRWRGGLLSDLPKS</sequence>
<evidence type="ECO:0000313" key="1">
    <source>
        <dbReference type="EMBL" id="PHT68371.1"/>
    </source>
</evidence>
<dbReference type="PANTHER" id="PTHR33710">
    <property type="entry name" value="BNAC02G09200D PROTEIN"/>
    <property type="match status" value="1"/>
</dbReference>
<evidence type="ECO:0008006" key="3">
    <source>
        <dbReference type="Google" id="ProtNLM"/>
    </source>
</evidence>
<organism evidence="1 2">
    <name type="scientific">Capsicum annuum</name>
    <name type="common">Capsicum pepper</name>
    <dbReference type="NCBI Taxonomy" id="4072"/>
    <lineage>
        <taxon>Eukaryota</taxon>
        <taxon>Viridiplantae</taxon>
        <taxon>Streptophyta</taxon>
        <taxon>Embryophyta</taxon>
        <taxon>Tracheophyta</taxon>
        <taxon>Spermatophyta</taxon>
        <taxon>Magnoliopsida</taxon>
        <taxon>eudicotyledons</taxon>
        <taxon>Gunneridae</taxon>
        <taxon>Pentapetalae</taxon>
        <taxon>asterids</taxon>
        <taxon>lamiids</taxon>
        <taxon>Solanales</taxon>
        <taxon>Solanaceae</taxon>
        <taxon>Solanoideae</taxon>
        <taxon>Capsiceae</taxon>
        <taxon>Capsicum</taxon>
    </lineage>
</organism>
<dbReference type="EMBL" id="AYRZ02000011">
    <property type="protein sequence ID" value="PHT68371.1"/>
    <property type="molecule type" value="Genomic_DNA"/>
</dbReference>
<dbReference type="PANTHER" id="PTHR33710:SF64">
    <property type="entry name" value="ENDONUCLEASE_EXONUCLEASE_PHOSPHATASE DOMAIN-CONTAINING PROTEIN"/>
    <property type="match status" value="1"/>
</dbReference>
<dbReference type="AlphaFoldDB" id="A0A2G2YFL6"/>
<reference evidence="1 2" key="1">
    <citation type="journal article" date="2014" name="Nat. Genet.">
        <title>Genome sequence of the hot pepper provides insights into the evolution of pungency in Capsicum species.</title>
        <authorList>
            <person name="Kim S."/>
            <person name="Park M."/>
            <person name="Yeom S.I."/>
            <person name="Kim Y.M."/>
            <person name="Lee J.M."/>
            <person name="Lee H.A."/>
            <person name="Seo E."/>
            <person name="Choi J."/>
            <person name="Cheong K."/>
            <person name="Kim K.T."/>
            <person name="Jung K."/>
            <person name="Lee G.W."/>
            <person name="Oh S.K."/>
            <person name="Bae C."/>
            <person name="Kim S.B."/>
            <person name="Lee H.Y."/>
            <person name="Kim S.Y."/>
            <person name="Kim M.S."/>
            <person name="Kang B.C."/>
            <person name="Jo Y.D."/>
            <person name="Yang H.B."/>
            <person name="Jeong H.J."/>
            <person name="Kang W.H."/>
            <person name="Kwon J.K."/>
            <person name="Shin C."/>
            <person name="Lim J.Y."/>
            <person name="Park J.H."/>
            <person name="Huh J.H."/>
            <person name="Kim J.S."/>
            <person name="Kim B.D."/>
            <person name="Cohen O."/>
            <person name="Paran I."/>
            <person name="Suh M.C."/>
            <person name="Lee S.B."/>
            <person name="Kim Y.K."/>
            <person name="Shin Y."/>
            <person name="Noh S.J."/>
            <person name="Park J."/>
            <person name="Seo Y.S."/>
            <person name="Kwon S.Y."/>
            <person name="Kim H.A."/>
            <person name="Park J.M."/>
            <person name="Kim H.J."/>
            <person name="Choi S.B."/>
            <person name="Bosland P.W."/>
            <person name="Reeves G."/>
            <person name="Jo S.H."/>
            <person name="Lee B.W."/>
            <person name="Cho H.T."/>
            <person name="Choi H.S."/>
            <person name="Lee M.S."/>
            <person name="Yu Y."/>
            <person name="Do Choi Y."/>
            <person name="Park B.S."/>
            <person name="van Deynze A."/>
            <person name="Ashrafi H."/>
            <person name="Hill T."/>
            <person name="Kim W.T."/>
            <person name="Pai H.S."/>
            <person name="Ahn H.K."/>
            <person name="Yeam I."/>
            <person name="Giovannoni J.J."/>
            <person name="Rose J.K."/>
            <person name="Sorensen I."/>
            <person name="Lee S.J."/>
            <person name="Kim R.W."/>
            <person name="Choi I.Y."/>
            <person name="Choi B.S."/>
            <person name="Lim J.S."/>
            <person name="Lee Y.H."/>
            <person name="Choi D."/>
        </authorList>
    </citation>
    <scope>NUCLEOTIDE SEQUENCE [LARGE SCALE GENOMIC DNA]</scope>
    <source>
        <strain evidence="2">cv. CM334</strain>
    </source>
</reference>
<comment type="caution">
    <text evidence="1">The sequence shown here is derived from an EMBL/GenBank/DDBJ whole genome shotgun (WGS) entry which is preliminary data.</text>
</comment>
<dbReference type="STRING" id="4072.A0A2G2YFL6"/>
<name>A0A2G2YFL6_CAPAN</name>
<dbReference type="Proteomes" id="UP000222542">
    <property type="component" value="Unassembled WGS sequence"/>
</dbReference>
<dbReference type="OMA" id="WANNLEN"/>